<evidence type="ECO:0000256" key="1">
    <source>
        <dbReference type="ARBA" id="ARBA00007698"/>
    </source>
</evidence>
<reference evidence="10 11" key="1">
    <citation type="submission" date="2019-11" db="EMBL/GenBank/DDBJ databases">
        <authorList>
            <person name="Cho J.-C."/>
        </authorList>
    </citation>
    <scope>NUCLEOTIDE SEQUENCE [LARGE SCALE GENOMIC DNA]</scope>
    <source>
        <strain evidence="9 10">JH1073</strain>
        <strain evidence="8 11">JH702</strain>
    </source>
</reference>
<dbReference type="Gene3D" id="1.10.1900.20">
    <property type="entry name" value="Ribosomal protein L20"/>
    <property type="match status" value="1"/>
</dbReference>
<dbReference type="Proteomes" id="UP001321249">
    <property type="component" value="Unassembled WGS sequence"/>
</dbReference>
<proteinExistence type="inferred from homology"/>
<keyword evidence="3 6" id="KW-0687">Ribonucleoprotein</keyword>
<dbReference type="NCBIfam" id="TIGR01032">
    <property type="entry name" value="rplT_bact"/>
    <property type="match status" value="1"/>
</dbReference>
<reference evidence="9" key="2">
    <citation type="journal article" date="2023" name="Nat. Commun.">
        <title>Cultivation of marine bacteria of the SAR202 clade.</title>
        <authorList>
            <person name="Lim Y."/>
            <person name="Seo J.H."/>
            <person name="Giovannoni S.J."/>
            <person name="Kang I."/>
            <person name="Cho J.C."/>
        </authorList>
    </citation>
    <scope>NUCLEOTIDE SEQUENCE</scope>
    <source>
        <strain evidence="9">JH1073</strain>
    </source>
</reference>
<accession>A0AAJ5ZCH3</accession>
<comment type="function">
    <text evidence="4 6 7">Binds directly to 23S ribosomal RNA and is necessary for the in vitro assembly process of the 50S ribosomal subunit. It is not involved in the protein synthesizing functions of that subunit.</text>
</comment>
<evidence type="ECO:0000313" key="9">
    <source>
        <dbReference type="EMBL" id="WFG38470.1"/>
    </source>
</evidence>
<keyword evidence="2 6" id="KW-0689">Ribosomal protein</keyword>
<dbReference type="GO" id="GO:0006412">
    <property type="term" value="P:translation"/>
    <property type="evidence" value="ECO:0007669"/>
    <property type="project" value="InterPro"/>
</dbReference>
<evidence type="ECO:0000313" key="10">
    <source>
        <dbReference type="Proteomes" id="UP001219901"/>
    </source>
</evidence>
<dbReference type="Gene3D" id="6.10.160.10">
    <property type="match status" value="1"/>
</dbReference>
<protein>
    <recommendedName>
        <fullName evidence="5 6">Large ribosomal subunit protein bL20</fullName>
    </recommendedName>
</protein>
<evidence type="ECO:0000313" key="8">
    <source>
        <dbReference type="EMBL" id="MDG0867057.1"/>
    </source>
</evidence>
<name>A0AAJ5ZCH3_9CHLR</name>
<sequence length="119" mass="13189">MARVKAGKTTRRRHKAVMKATRGHRAARSRRFRVARESLTHAQAYSTAHRRLKKRTNRSLQIVRINAAARALGINYASLIHGMALAGIELDRKSLADLAVLEPEGFEVVVKQAQAALPA</sequence>
<reference evidence="10" key="3">
    <citation type="submission" date="2023-06" db="EMBL/GenBank/DDBJ databases">
        <title>Pangenomics reveal diversification of enzyme families and niche specialization in globally abundant SAR202 bacteria.</title>
        <authorList>
            <person name="Saw J.H.W."/>
        </authorList>
    </citation>
    <scope>NUCLEOTIDE SEQUENCE [LARGE SCALE GENOMIC DNA]</scope>
    <source>
        <strain evidence="10">JH1073</strain>
    </source>
</reference>
<evidence type="ECO:0000256" key="6">
    <source>
        <dbReference type="HAMAP-Rule" id="MF_00382"/>
    </source>
</evidence>
<evidence type="ECO:0000256" key="5">
    <source>
        <dbReference type="ARBA" id="ARBA00035172"/>
    </source>
</evidence>
<dbReference type="InterPro" id="IPR035566">
    <property type="entry name" value="Ribosomal_protein_bL20_C"/>
</dbReference>
<dbReference type="GO" id="GO:0019843">
    <property type="term" value="F:rRNA binding"/>
    <property type="evidence" value="ECO:0007669"/>
    <property type="project" value="UniProtKB-UniRule"/>
</dbReference>
<dbReference type="AlphaFoldDB" id="A0AAJ5ZCH3"/>
<gene>
    <name evidence="6 9" type="primary">rplT</name>
    <name evidence="8" type="ORF">GKO46_08220</name>
    <name evidence="9" type="ORF">GKO48_02225</name>
</gene>
<dbReference type="GO" id="GO:0003735">
    <property type="term" value="F:structural constituent of ribosome"/>
    <property type="evidence" value="ECO:0007669"/>
    <property type="project" value="InterPro"/>
</dbReference>
<dbReference type="HAMAP" id="MF_00382">
    <property type="entry name" value="Ribosomal_bL20"/>
    <property type="match status" value="1"/>
</dbReference>
<dbReference type="RefSeq" id="WP_342825025.1">
    <property type="nucleotide sequence ID" value="NZ_CP046146.1"/>
</dbReference>
<keyword evidence="6 7" id="KW-0699">rRNA-binding</keyword>
<dbReference type="GO" id="GO:0005840">
    <property type="term" value="C:ribosome"/>
    <property type="evidence" value="ECO:0007669"/>
    <property type="project" value="UniProtKB-KW"/>
</dbReference>
<dbReference type="EMBL" id="CP046147">
    <property type="protein sequence ID" value="WFG38470.1"/>
    <property type="molecule type" value="Genomic_DNA"/>
</dbReference>
<comment type="similarity">
    <text evidence="1 6 7">Belongs to the bacterial ribosomal protein bL20 family.</text>
</comment>
<evidence type="ECO:0000256" key="3">
    <source>
        <dbReference type="ARBA" id="ARBA00023274"/>
    </source>
</evidence>
<keyword evidence="6 7" id="KW-0694">RNA-binding</keyword>
<dbReference type="Pfam" id="PF00453">
    <property type="entry name" value="Ribosomal_L20"/>
    <property type="match status" value="1"/>
</dbReference>
<dbReference type="CDD" id="cd07026">
    <property type="entry name" value="Ribosomal_L20"/>
    <property type="match status" value="1"/>
</dbReference>
<dbReference type="SUPFAM" id="SSF74731">
    <property type="entry name" value="Ribosomal protein L20"/>
    <property type="match status" value="1"/>
</dbReference>
<evidence type="ECO:0000256" key="4">
    <source>
        <dbReference type="ARBA" id="ARBA00024775"/>
    </source>
</evidence>
<dbReference type="InterPro" id="IPR005813">
    <property type="entry name" value="Ribosomal_bL20"/>
</dbReference>
<dbReference type="GO" id="GO:0000027">
    <property type="term" value="P:ribosomal large subunit assembly"/>
    <property type="evidence" value="ECO:0007669"/>
    <property type="project" value="UniProtKB-UniRule"/>
</dbReference>
<dbReference type="Proteomes" id="UP001219901">
    <property type="component" value="Chromosome"/>
</dbReference>
<keyword evidence="10" id="KW-1185">Reference proteome</keyword>
<dbReference type="GO" id="GO:1990904">
    <property type="term" value="C:ribonucleoprotein complex"/>
    <property type="evidence" value="ECO:0007669"/>
    <property type="project" value="UniProtKB-KW"/>
</dbReference>
<evidence type="ECO:0000313" key="11">
    <source>
        <dbReference type="Proteomes" id="UP001321249"/>
    </source>
</evidence>
<dbReference type="PRINTS" id="PR00062">
    <property type="entry name" value="RIBOSOMALL20"/>
</dbReference>
<dbReference type="FunFam" id="1.10.1900.20:FF:000001">
    <property type="entry name" value="50S ribosomal protein L20"/>
    <property type="match status" value="1"/>
</dbReference>
<organism evidence="9 10">
    <name type="scientific">Candidatus Lucifugimonas marina</name>
    <dbReference type="NCBI Taxonomy" id="3038979"/>
    <lineage>
        <taxon>Bacteria</taxon>
        <taxon>Bacillati</taxon>
        <taxon>Chloroflexota</taxon>
        <taxon>Dehalococcoidia</taxon>
        <taxon>SAR202 cluster</taxon>
        <taxon>Candidatus Lucifugimonadales</taxon>
        <taxon>Candidatus Lucifugimonadaceae</taxon>
        <taxon>Candidatus Lucifugimonas</taxon>
    </lineage>
</organism>
<evidence type="ECO:0000256" key="2">
    <source>
        <dbReference type="ARBA" id="ARBA00022980"/>
    </source>
</evidence>
<dbReference type="PANTHER" id="PTHR10986">
    <property type="entry name" value="39S RIBOSOMAL PROTEIN L20"/>
    <property type="match status" value="1"/>
</dbReference>
<dbReference type="EMBL" id="WMBE01000002">
    <property type="protein sequence ID" value="MDG0867057.1"/>
    <property type="molecule type" value="Genomic_DNA"/>
</dbReference>
<evidence type="ECO:0000256" key="7">
    <source>
        <dbReference type="RuleBase" id="RU000560"/>
    </source>
</evidence>